<dbReference type="GO" id="GO:0016740">
    <property type="term" value="F:transferase activity"/>
    <property type="evidence" value="ECO:0007669"/>
    <property type="project" value="UniProtKB-KW"/>
</dbReference>
<proteinExistence type="predicted"/>
<reference evidence="2 3" key="1">
    <citation type="submission" date="2018-07" db="EMBL/GenBank/DDBJ databases">
        <title>Bacillus sp. YLB-04 draft genome sequence.</title>
        <authorList>
            <person name="Yu L."/>
            <person name="Tang X."/>
        </authorList>
    </citation>
    <scope>NUCLEOTIDE SEQUENCE [LARGE SCALE GENOMIC DNA]</scope>
    <source>
        <strain evidence="2 3">YLB-04</strain>
    </source>
</reference>
<evidence type="ECO:0000259" key="1">
    <source>
        <dbReference type="Pfam" id="PF01636"/>
    </source>
</evidence>
<sequence>MNFGTPIAIGNTAEIYLYQNKIYKVFKDYLPETESILESEKQKYAYSFGLPVPKIIDVTKINGKQAIIMEYIKGRSIGDILSENMEQAEYYMNILVQIHQKIHKVEAEVDSIKPMKEKLSRQINSTNILSNRHKSVLIQKLNNITFKSRLCHGDYHPFNVIMTDNNATIIDWVDASAGDIRADVYRTYLLYSQVSTELAEMYLDLYCERSGLEKDEVLQWAPIIAAARMAENVPAEDSKRLLAIINQSCPL</sequence>
<evidence type="ECO:0000313" key="3">
    <source>
        <dbReference type="Proteomes" id="UP000257144"/>
    </source>
</evidence>
<dbReference type="InterPro" id="IPR002575">
    <property type="entry name" value="Aminoglycoside_PTrfase"/>
</dbReference>
<accession>A0A3D8GUC2</accession>
<dbReference type="Proteomes" id="UP000257144">
    <property type="component" value="Unassembled WGS sequence"/>
</dbReference>
<protein>
    <submittedName>
        <fullName evidence="2">Aminoglycoside phosphotransferase family protein</fullName>
    </submittedName>
</protein>
<dbReference type="Gene3D" id="3.90.1200.10">
    <property type="match status" value="1"/>
</dbReference>
<comment type="caution">
    <text evidence="2">The sequence shown here is derived from an EMBL/GenBank/DDBJ whole genome shotgun (WGS) entry which is preliminary data.</text>
</comment>
<feature type="domain" description="Aminoglycoside phosphotransferase" evidence="1">
    <location>
        <begin position="43"/>
        <end position="212"/>
    </location>
</feature>
<evidence type="ECO:0000313" key="2">
    <source>
        <dbReference type="EMBL" id="RDU38074.1"/>
    </source>
</evidence>
<dbReference type="AlphaFoldDB" id="A0A3D8GUC2"/>
<dbReference type="OrthoDB" id="9800774at2"/>
<organism evidence="2 3">
    <name type="scientific">Neobacillus piezotolerans</name>
    <dbReference type="NCBI Taxonomy" id="2259171"/>
    <lineage>
        <taxon>Bacteria</taxon>
        <taxon>Bacillati</taxon>
        <taxon>Bacillota</taxon>
        <taxon>Bacilli</taxon>
        <taxon>Bacillales</taxon>
        <taxon>Bacillaceae</taxon>
        <taxon>Neobacillus</taxon>
    </lineage>
</organism>
<dbReference type="InterPro" id="IPR051678">
    <property type="entry name" value="AGP_Transferase"/>
</dbReference>
<name>A0A3D8GUC2_9BACI</name>
<dbReference type="SUPFAM" id="SSF56112">
    <property type="entry name" value="Protein kinase-like (PK-like)"/>
    <property type="match status" value="1"/>
</dbReference>
<dbReference type="PANTHER" id="PTHR21310">
    <property type="entry name" value="AMINOGLYCOSIDE PHOSPHOTRANSFERASE-RELATED-RELATED"/>
    <property type="match status" value="1"/>
</dbReference>
<keyword evidence="2" id="KW-0808">Transferase</keyword>
<keyword evidence="3" id="KW-1185">Reference proteome</keyword>
<gene>
    <name evidence="2" type="ORF">DRW41_00415</name>
</gene>
<dbReference type="Pfam" id="PF01636">
    <property type="entry name" value="APH"/>
    <property type="match status" value="1"/>
</dbReference>
<dbReference type="InterPro" id="IPR011009">
    <property type="entry name" value="Kinase-like_dom_sf"/>
</dbReference>
<dbReference type="EMBL" id="QNQT01000001">
    <property type="protein sequence ID" value="RDU38074.1"/>
    <property type="molecule type" value="Genomic_DNA"/>
</dbReference>
<dbReference type="RefSeq" id="WP_115449984.1">
    <property type="nucleotide sequence ID" value="NZ_QNQT01000001.1"/>
</dbReference>